<dbReference type="InterPro" id="IPR016181">
    <property type="entry name" value="Acyl_CoA_acyltransferase"/>
</dbReference>
<sequence length="195" mass="21805">MCTDDGLEDLESEDDLLLTTDRLELAPPRFEDAETIAAVVNDRRIAEMAMSIPYPYGVEDAHRWIEEKGAPQHPALGKYLMWTKGKRQLVGACGIVEIPEEKETHIGYWIGVPFWGKGFATEAAHRIIDHAFTVTEMTEISAACRVTNPASRRVIEKCGFQFRANGIIYSLGAAGIVSVERFVLERPVWAALKAW</sequence>
<dbReference type="RefSeq" id="WP_111433560.1">
    <property type="nucleotide sequence ID" value="NZ_JACIGG010000009.1"/>
</dbReference>
<accession>A0A327JRR1</accession>
<gene>
    <name evidence="2" type="ORF">CH339_06665</name>
</gene>
<dbReference type="EMBL" id="NPEV01000010">
    <property type="protein sequence ID" value="RAI28305.1"/>
    <property type="molecule type" value="Genomic_DNA"/>
</dbReference>
<evidence type="ECO:0000313" key="2">
    <source>
        <dbReference type="EMBL" id="RAI28305.1"/>
    </source>
</evidence>
<organism evidence="2 3">
    <name type="scientific">Rhodobium orientis</name>
    <dbReference type="NCBI Taxonomy" id="34017"/>
    <lineage>
        <taxon>Bacteria</taxon>
        <taxon>Pseudomonadati</taxon>
        <taxon>Pseudomonadota</taxon>
        <taxon>Alphaproteobacteria</taxon>
        <taxon>Hyphomicrobiales</taxon>
        <taxon>Rhodobiaceae</taxon>
        <taxon>Rhodobium</taxon>
    </lineage>
</organism>
<dbReference type="AlphaFoldDB" id="A0A327JRR1"/>
<dbReference type="InterPro" id="IPR051531">
    <property type="entry name" value="N-acetyltransferase"/>
</dbReference>
<reference evidence="2 3" key="1">
    <citation type="submission" date="2017-07" db="EMBL/GenBank/DDBJ databases">
        <title>Draft Genome Sequences of Select Purple Nonsulfur Bacteria.</title>
        <authorList>
            <person name="Lasarre B."/>
            <person name="Mckinlay J.B."/>
        </authorList>
    </citation>
    <scope>NUCLEOTIDE SEQUENCE [LARGE SCALE GENOMIC DNA]</scope>
    <source>
        <strain evidence="2 3">DSM 11290</strain>
    </source>
</reference>
<dbReference type="PROSITE" id="PS51186">
    <property type="entry name" value="GNAT"/>
    <property type="match status" value="1"/>
</dbReference>
<comment type="caution">
    <text evidence="2">The sequence shown here is derived from an EMBL/GenBank/DDBJ whole genome shotgun (WGS) entry which is preliminary data.</text>
</comment>
<dbReference type="OrthoDB" id="9804153at2"/>
<dbReference type="InterPro" id="IPR000182">
    <property type="entry name" value="GNAT_dom"/>
</dbReference>
<dbReference type="PANTHER" id="PTHR43792">
    <property type="entry name" value="GNAT FAMILY, PUTATIVE (AFU_ORTHOLOGUE AFUA_3G00765)-RELATED-RELATED"/>
    <property type="match status" value="1"/>
</dbReference>
<protein>
    <recommendedName>
        <fullName evidence="1">N-acetyltransferase domain-containing protein</fullName>
    </recommendedName>
</protein>
<dbReference type="GO" id="GO:0016747">
    <property type="term" value="F:acyltransferase activity, transferring groups other than amino-acyl groups"/>
    <property type="evidence" value="ECO:0007669"/>
    <property type="project" value="InterPro"/>
</dbReference>
<dbReference type="Pfam" id="PF13302">
    <property type="entry name" value="Acetyltransf_3"/>
    <property type="match status" value="1"/>
</dbReference>
<proteinExistence type="predicted"/>
<feature type="domain" description="N-acetyltransferase" evidence="1">
    <location>
        <begin position="23"/>
        <end position="189"/>
    </location>
</feature>
<dbReference type="Proteomes" id="UP000249299">
    <property type="component" value="Unassembled WGS sequence"/>
</dbReference>
<keyword evidence="3" id="KW-1185">Reference proteome</keyword>
<name>A0A327JRR1_9HYPH</name>
<dbReference type="SUPFAM" id="SSF55729">
    <property type="entry name" value="Acyl-CoA N-acyltransferases (Nat)"/>
    <property type="match status" value="1"/>
</dbReference>
<evidence type="ECO:0000313" key="3">
    <source>
        <dbReference type="Proteomes" id="UP000249299"/>
    </source>
</evidence>
<dbReference type="Gene3D" id="3.40.630.30">
    <property type="match status" value="1"/>
</dbReference>
<dbReference type="PANTHER" id="PTHR43792:SF1">
    <property type="entry name" value="N-ACETYLTRANSFERASE DOMAIN-CONTAINING PROTEIN"/>
    <property type="match status" value="1"/>
</dbReference>
<evidence type="ECO:0000259" key="1">
    <source>
        <dbReference type="PROSITE" id="PS51186"/>
    </source>
</evidence>